<dbReference type="AlphaFoldDB" id="A0A072NZC6"/>
<evidence type="ECO:0000313" key="3">
    <source>
        <dbReference type="Proteomes" id="UP000027936"/>
    </source>
</evidence>
<dbReference type="PATRIC" id="fig|1348973.3.peg.2153"/>
<protein>
    <recommendedName>
        <fullName evidence="4">Copper amine oxidase family protein</fullName>
    </recommendedName>
</protein>
<keyword evidence="1" id="KW-1133">Transmembrane helix</keyword>
<sequence length="475" mass="55414">MVKKIIIILIFLIIIIAGLTGYQWLMYDKLEKTTERMQIENLEIEAEIVHKNGQLLFTQTVSKLGQDSFLIKIPSGAKDFECLFANGENCETRKESNYNRIEVGSESLITFKYTVPFDEAKNDYWLENGFVQLFSNDETPLLENFTVTILEDVNKSNRWFSGALSEVRVDKEHISYFAWTKKDTTLFPLYMSKVQLNKLEKFEPHLSFFSLNTTDEDIDFNNNWHKQLPSNNGLTIVQSNHRQVYTAPLLVVIPKDYNAKKLEELAIQAYLQNYKKPKSHDYEWVWNVLPSFILDRPTGEGKEIEMSKELLGNLQPEIKDAFASWLLKQNQDMTEITLAELDKQLSELCSLKTLFFEKNESQTNPFVPLYYIDKRNVFYGDKEVSLKGNAVIKNNNLLFPFRETLENTGFEVNLITDQNKYEIIKAENRWTFSLEDRANPNPLELIGEDLYISENGLEEFLKIEVIKRNEGIYLR</sequence>
<name>A0A072NZC6_SCHAZ</name>
<dbReference type="OrthoDB" id="2431422at2"/>
<gene>
    <name evidence="2" type="ORF">M670_02216</name>
</gene>
<dbReference type="RefSeq" id="WP_035195609.1">
    <property type="nucleotide sequence ID" value="NZ_JJRY01000007.1"/>
</dbReference>
<proteinExistence type="predicted"/>
<accession>A0A072NZC6</accession>
<dbReference type="Proteomes" id="UP000027936">
    <property type="component" value="Unassembled WGS sequence"/>
</dbReference>
<comment type="caution">
    <text evidence="2">The sequence shown here is derived from an EMBL/GenBank/DDBJ whole genome shotgun (WGS) entry which is preliminary data.</text>
</comment>
<organism evidence="2 3">
    <name type="scientific">Schinkia azotoformans MEV2011</name>
    <dbReference type="NCBI Taxonomy" id="1348973"/>
    <lineage>
        <taxon>Bacteria</taxon>
        <taxon>Bacillati</taxon>
        <taxon>Bacillota</taxon>
        <taxon>Bacilli</taxon>
        <taxon>Bacillales</taxon>
        <taxon>Bacillaceae</taxon>
        <taxon>Calidifontibacillus/Schinkia group</taxon>
        <taxon>Schinkia</taxon>
    </lineage>
</organism>
<evidence type="ECO:0000256" key="1">
    <source>
        <dbReference type="SAM" id="Phobius"/>
    </source>
</evidence>
<feature type="transmembrane region" description="Helical" evidence="1">
    <location>
        <begin position="6"/>
        <end position="27"/>
    </location>
</feature>
<keyword evidence="1" id="KW-0472">Membrane</keyword>
<evidence type="ECO:0008006" key="4">
    <source>
        <dbReference type="Google" id="ProtNLM"/>
    </source>
</evidence>
<reference evidence="2 3" key="1">
    <citation type="submission" date="2014-04" db="EMBL/GenBank/DDBJ databases">
        <title>Draft genome sequence of Bacillus azotoformans MEV2011, a (co-) denitrifying strain unable to grow in the presence of oxygen.</title>
        <authorList>
            <person name="Nielsen M."/>
            <person name="Schreiber L."/>
            <person name="Finster K."/>
            <person name="Schramm A."/>
        </authorList>
    </citation>
    <scope>NUCLEOTIDE SEQUENCE [LARGE SCALE GENOMIC DNA]</scope>
    <source>
        <strain evidence="2 3">MEV2011</strain>
    </source>
</reference>
<evidence type="ECO:0000313" key="2">
    <source>
        <dbReference type="EMBL" id="KEF38590.1"/>
    </source>
</evidence>
<dbReference type="EMBL" id="JJRY01000007">
    <property type="protein sequence ID" value="KEF38590.1"/>
    <property type="molecule type" value="Genomic_DNA"/>
</dbReference>
<keyword evidence="1" id="KW-0812">Transmembrane</keyword>